<keyword evidence="3" id="KW-1185">Reference proteome</keyword>
<feature type="domain" description="DUF5641" evidence="1">
    <location>
        <begin position="30"/>
        <end position="99"/>
    </location>
</feature>
<organism evidence="2 3">
    <name type="scientific">Trichogramma kaykai</name>
    <dbReference type="NCBI Taxonomy" id="54128"/>
    <lineage>
        <taxon>Eukaryota</taxon>
        <taxon>Metazoa</taxon>
        <taxon>Ecdysozoa</taxon>
        <taxon>Arthropoda</taxon>
        <taxon>Hexapoda</taxon>
        <taxon>Insecta</taxon>
        <taxon>Pterygota</taxon>
        <taxon>Neoptera</taxon>
        <taxon>Endopterygota</taxon>
        <taxon>Hymenoptera</taxon>
        <taxon>Apocrita</taxon>
        <taxon>Proctotrupomorpha</taxon>
        <taxon>Chalcidoidea</taxon>
        <taxon>Trichogrammatidae</taxon>
        <taxon>Trichogramma</taxon>
    </lineage>
</organism>
<reference evidence="2 3" key="1">
    <citation type="journal article" date="2024" name="bioRxiv">
        <title>A reference genome for Trichogramma kaykai: A tiny desert-dwelling parasitoid wasp with competing sex-ratio distorters.</title>
        <authorList>
            <person name="Culotta J."/>
            <person name="Lindsey A.R."/>
        </authorList>
    </citation>
    <scope>NUCLEOTIDE SEQUENCE [LARGE SCALE GENOMIC DNA]</scope>
    <source>
        <strain evidence="2 3">KSX58</strain>
    </source>
</reference>
<dbReference type="AlphaFoldDB" id="A0ABD2W7U6"/>
<dbReference type="Proteomes" id="UP001627154">
    <property type="component" value="Unassembled WGS sequence"/>
</dbReference>
<comment type="caution">
    <text evidence="2">The sequence shown here is derived from an EMBL/GenBank/DDBJ whole genome shotgun (WGS) entry which is preliminary data.</text>
</comment>
<evidence type="ECO:0000313" key="2">
    <source>
        <dbReference type="EMBL" id="KAL3388982.1"/>
    </source>
</evidence>
<dbReference type="InterPro" id="IPR040676">
    <property type="entry name" value="DUF5641"/>
</dbReference>
<accession>A0ABD2W7U6</accession>
<proteinExistence type="predicted"/>
<sequence>MTFCIIGRSSKPCEQCFETAGAKSTSTRSSSESKWKRQQENLSVGDCVVIIDPSLMTATGRWPLGRVTKVHLGQDDMVRVAYVRTACRMYTRPIVKLVSIHVKEYVPPADDGPASTA</sequence>
<protein>
    <recommendedName>
        <fullName evidence="1">DUF5641 domain-containing protein</fullName>
    </recommendedName>
</protein>
<name>A0ABD2W7U6_9HYME</name>
<gene>
    <name evidence="2" type="ORF">TKK_015933</name>
</gene>
<evidence type="ECO:0000259" key="1">
    <source>
        <dbReference type="Pfam" id="PF18701"/>
    </source>
</evidence>
<evidence type="ECO:0000313" key="3">
    <source>
        <dbReference type="Proteomes" id="UP001627154"/>
    </source>
</evidence>
<dbReference type="Pfam" id="PF18701">
    <property type="entry name" value="DUF5641"/>
    <property type="match status" value="1"/>
</dbReference>
<dbReference type="EMBL" id="JBJJXI010000124">
    <property type="protein sequence ID" value="KAL3388982.1"/>
    <property type="molecule type" value="Genomic_DNA"/>
</dbReference>